<evidence type="ECO:0000313" key="3">
    <source>
        <dbReference type="Proteomes" id="UP001596378"/>
    </source>
</evidence>
<dbReference type="Gene3D" id="3.40.50.410">
    <property type="entry name" value="von Willebrand factor, type A domain"/>
    <property type="match status" value="1"/>
</dbReference>
<dbReference type="SUPFAM" id="SSF53300">
    <property type="entry name" value="vWA-like"/>
    <property type="match status" value="1"/>
</dbReference>
<gene>
    <name evidence="2" type="ORF">ACFQMJ_04370</name>
</gene>
<comment type="caution">
    <text evidence="2">The sequence shown here is derived from an EMBL/GenBank/DDBJ whole genome shotgun (WGS) entry which is preliminary data.</text>
</comment>
<sequence length="747" mass="81451">MPLYLVFVIDATSTMGIQDVNNNTATRFQVAVQAIHSFLDIIFSEEYASVEKHIALVTFGNGARVHVTQADAEGKFSGLVNPAPLTLPAGGGAPVQDHYIGANSYDPAQAATALANFRSVADKAAFFYQDEEDIETMIDNISRYSNTNVQSGFLLAGELLEAIPAEAHKLIILMTDGESAASSTFYAYYNEADIPARINAAVLVQEGNALLADYNGIRAPVTFEDLVREGINPNSFDPAAFTPLQTVGLKLRALARSEAFFAAATQSLIVNPFAGEWHNFDGRNSDNATRVPAAPNLLDEITLNGYYWSNGRIGFAANYYYYQRSPFFARVDGIWQFSQSATGIPIQPVYEDVFFPQSLVGRELETVVFDNSETELMIFATDAKISQTRLIDYYEQTSRNIFASNEAKRFMIASSEEIRANGIRIDTIGIGHSVLLPEYLDATASSGQAFIVPLEIANAQDALRDQMIAVTNAELGFFRNVVITDRVPRRSAGGPSQPNDGTFTLDANSLQVAFVRTPDSPVLFQPVDLSGGLVSITEEGDHYTVVLRAGDLWAPEEAALQEGRFFKTIIAFDLTPNPGVISRSGGNVPDIPANSEAFASWMEANAERILPYPPALVYVPAFCTPQPPAVTITVDPDDVPPGGETAVTITVQNRANVPIVKRLHVHLPAEFRYLPGSLVVRNRPDSAVSLHDIDLGVNQPGETDTIRFRLAAPLDKRFKHYTLRATVCTVLGDVTVSADIQVEDEEE</sequence>
<dbReference type="InterPro" id="IPR036465">
    <property type="entry name" value="vWFA_dom_sf"/>
</dbReference>
<evidence type="ECO:0000259" key="1">
    <source>
        <dbReference type="PROSITE" id="PS50234"/>
    </source>
</evidence>
<accession>A0ABW2F5T9</accession>
<proteinExistence type="predicted"/>
<dbReference type="Proteomes" id="UP001596378">
    <property type="component" value="Unassembled WGS sequence"/>
</dbReference>
<dbReference type="EMBL" id="JBHTAI010000002">
    <property type="protein sequence ID" value="MFC7147766.1"/>
    <property type="molecule type" value="Genomic_DNA"/>
</dbReference>
<feature type="domain" description="VWFA" evidence="1">
    <location>
        <begin position="4"/>
        <end position="179"/>
    </location>
</feature>
<reference evidence="3" key="1">
    <citation type="journal article" date="2019" name="Int. J. Syst. Evol. Microbiol.">
        <title>The Global Catalogue of Microorganisms (GCM) 10K type strain sequencing project: providing services to taxonomists for standard genome sequencing and annotation.</title>
        <authorList>
            <consortium name="The Broad Institute Genomics Platform"/>
            <consortium name="The Broad Institute Genome Sequencing Center for Infectious Disease"/>
            <person name="Wu L."/>
            <person name="Ma J."/>
        </authorList>
    </citation>
    <scope>NUCLEOTIDE SEQUENCE [LARGE SCALE GENOMIC DNA]</scope>
    <source>
        <strain evidence="3">KCTC 12907</strain>
    </source>
</reference>
<evidence type="ECO:0000313" key="2">
    <source>
        <dbReference type="EMBL" id="MFC7147766.1"/>
    </source>
</evidence>
<name>A0ABW2F5T9_9BACL</name>
<protein>
    <recommendedName>
        <fullName evidence="1">VWFA domain-containing protein</fullName>
    </recommendedName>
</protein>
<dbReference type="InterPro" id="IPR002035">
    <property type="entry name" value="VWF_A"/>
</dbReference>
<dbReference type="PROSITE" id="PS50234">
    <property type="entry name" value="VWFA"/>
    <property type="match status" value="1"/>
</dbReference>
<organism evidence="2 3">
    <name type="scientific">Cohnella cellulosilytica</name>
    <dbReference type="NCBI Taxonomy" id="986710"/>
    <lineage>
        <taxon>Bacteria</taxon>
        <taxon>Bacillati</taxon>
        <taxon>Bacillota</taxon>
        <taxon>Bacilli</taxon>
        <taxon>Bacillales</taxon>
        <taxon>Paenibacillaceae</taxon>
        <taxon>Cohnella</taxon>
    </lineage>
</organism>
<keyword evidence="3" id="KW-1185">Reference proteome</keyword>